<dbReference type="InterPro" id="IPR055180">
    <property type="entry name" value="HsdR_RecA-like_helicase_dom_2"/>
</dbReference>
<dbReference type="InterPro" id="IPR007409">
    <property type="entry name" value="Restrct_endonuc_type1_HsdR_N"/>
</dbReference>
<dbReference type="Pfam" id="PF04313">
    <property type="entry name" value="HSDR_N"/>
    <property type="match status" value="1"/>
</dbReference>
<keyword evidence="2" id="KW-0255">Endonuclease</keyword>
<dbReference type="eggNOG" id="COG0610">
    <property type="taxonomic scope" value="Bacteria"/>
</dbReference>
<dbReference type="AlphaFoldDB" id="A0A098R3J3"/>
<keyword evidence="3" id="KW-1185">Reference proteome</keyword>
<dbReference type="Pfam" id="PF22679">
    <property type="entry name" value="T1R_D3-like"/>
    <property type="match status" value="1"/>
</dbReference>
<dbReference type="Proteomes" id="UP000029692">
    <property type="component" value="Unassembled WGS sequence"/>
</dbReference>
<sequence>MKATTEKAFEAYIQEVLTTRDWLTGSNQIWNKQKALFSDYVISFIKDTQGDLWQQMETLHGSELEAKVIETLVKERISKGTLYIIRHGFKFYGKVFKLAYYKPAHSLVLETQELYDKNRLHVTRQVPCHPQDGSTMDMVLSLNGIPLVTIELKNPATGQTWKHAIGQYKTDRDPNAPLFQFKKGALVHFAIDPDEAYMTTKLNRQKTYFLPFNRGSAPGEIECGRGNPAHPSGHRTGYFWEEILARDSFLDIVSSFIFLETVEETIDDGAGGRKKRTKETMIFPRYHQLDSVRKLIKTSRNDGTGNNYLIQHSAGSGKTNSISWLSHRLSSLHNAADIKIFDCVIVITDRRVLDKQLQDAIYQIEHAQGVVKAIDENSKQLAEALIDGTKIVITTLQKFPFILRGLLHIAGADNPNKPDEAAITRAQEWQEAIASRKYAVIVDEAHSSQSGETARELKRILGAGTEQGTEESELDWEDGLNKVMESRGRQKNLSFFAFTATPKGKTLELFGSKGPSGKPEAFHTYSMKQAIEEGFILDVLGRYTTYKTYYKLIKKAEEDPAMPKKKAAKKLGKFLALHPHNIEQKTEIMIEHFRDHVKHKLGGRGKAMVVTGSRLHAVRYMLSFEKYIKENSYTDIRPLVAFSGTVKDPDTDKEYTEPSMNIDVVTGKNISEAQLPEKFDSSDYQVLLVANKYQTGFDQPLLCAMYVDKRLDGVQAVQTLSRLNRTSPGKEAPFVLDFVNQTEDIYMAFKPYYNSTTLQEPSDPTHLEKLKHEMNALQVYLWSEVVGFCHVFYLPQYKQNPSDHARMEKMIQPAVDRFKLLDEEGKAHFYDRLTAFTRFYSFVSQIIPYSDPELEMLYSFGRYLIPHLDLGEDGVNPNPEKEVVLEYYRIEKVMSGTIVMEPGEQLGVKSPTAVGTGKAEDEQKPLSEIINSLNERFGTDFSEEDRLFFEQIKEKAAKDERIIQTAKANNLDKFELGIKKILESLMMQRMAENDEIVTRYMDDYEFQKTIFPILAKEIYENVLAEQE</sequence>
<dbReference type="GO" id="GO:0009307">
    <property type="term" value="P:DNA restriction-modification system"/>
    <property type="evidence" value="ECO:0007669"/>
    <property type="project" value="UniProtKB-KW"/>
</dbReference>
<keyword evidence="2" id="KW-0540">Nuclease</keyword>
<evidence type="ECO:0000313" key="3">
    <source>
        <dbReference type="Proteomes" id="UP000029692"/>
    </source>
</evidence>
<proteinExistence type="predicted"/>
<gene>
    <name evidence="2" type="ORF">DC28_04785</name>
</gene>
<feature type="domain" description="Helicase ATP-binding" evidence="1">
    <location>
        <begin position="299"/>
        <end position="520"/>
    </location>
</feature>
<protein>
    <submittedName>
        <fullName evidence="2">Restriction endonuclease subunit R</fullName>
    </submittedName>
</protein>
<dbReference type="EMBL" id="JNUP01000041">
    <property type="protein sequence ID" value="KGE73287.1"/>
    <property type="molecule type" value="Genomic_DNA"/>
</dbReference>
<dbReference type="RefSeq" id="WP_037546441.1">
    <property type="nucleotide sequence ID" value="NZ_JNUP01000041.1"/>
</dbReference>
<organism evidence="2 3">
    <name type="scientific">Spirochaeta lutea</name>
    <dbReference type="NCBI Taxonomy" id="1480694"/>
    <lineage>
        <taxon>Bacteria</taxon>
        <taxon>Pseudomonadati</taxon>
        <taxon>Spirochaetota</taxon>
        <taxon>Spirochaetia</taxon>
        <taxon>Spirochaetales</taxon>
        <taxon>Spirochaetaceae</taxon>
        <taxon>Spirochaeta</taxon>
    </lineage>
</organism>
<dbReference type="SMART" id="SM00487">
    <property type="entry name" value="DEXDc"/>
    <property type="match status" value="1"/>
</dbReference>
<reference evidence="2 3" key="1">
    <citation type="submission" date="2014-05" db="EMBL/GenBank/DDBJ databases">
        <title>De novo Genome Sequence of Spirocheata sp.</title>
        <authorList>
            <person name="Shivani Y."/>
            <person name="Subhash Y."/>
            <person name="Tushar L."/>
            <person name="Sasikala C."/>
            <person name="Ramana C.V."/>
        </authorList>
    </citation>
    <scope>NUCLEOTIDE SEQUENCE [LARGE SCALE GENOMIC DNA]</scope>
    <source>
        <strain evidence="2 3">JC230</strain>
    </source>
</reference>
<dbReference type="SUPFAM" id="SSF52540">
    <property type="entry name" value="P-loop containing nucleoside triphosphate hydrolases"/>
    <property type="match status" value="1"/>
</dbReference>
<dbReference type="InterPro" id="IPR027417">
    <property type="entry name" value="P-loop_NTPase"/>
</dbReference>
<comment type="caution">
    <text evidence="2">The sequence shown here is derived from an EMBL/GenBank/DDBJ whole genome shotgun (WGS) entry which is preliminary data.</text>
</comment>
<dbReference type="InterPro" id="IPR040980">
    <property type="entry name" value="SWI2_SNF2"/>
</dbReference>
<dbReference type="PROSITE" id="PS51192">
    <property type="entry name" value="HELICASE_ATP_BIND_1"/>
    <property type="match status" value="1"/>
</dbReference>
<dbReference type="Gene3D" id="3.40.50.300">
    <property type="entry name" value="P-loop containing nucleotide triphosphate hydrolases"/>
    <property type="match status" value="2"/>
</dbReference>
<dbReference type="Gene3D" id="3.90.1570.50">
    <property type="match status" value="1"/>
</dbReference>
<dbReference type="Pfam" id="PF18766">
    <property type="entry name" value="SWI2_SNF2"/>
    <property type="match status" value="1"/>
</dbReference>
<dbReference type="InterPro" id="IPR014001">
    <property type="entry name" value="Helicase_ATP-bd"/>
</dbReference>
<evidence type="ECO:0000259" key="1">
    <source>
        <dbReference type="PROSITE" id="PS51192"/>
    </source>
</evidence>
<dbReference type="STRING" id="1480694.DC28_04785"/>
<evidence type="ECO:0000313" key="2">
    <source>
        <dbReference type="EMBL" id="KGE73287.1"/>
    </source>
</evidence>
<dbReference type="GO" id="GO:0009035">
    <property type="term" value="F:type I site-specific deoxyribonuclease activity"/>
    <property type="evidence" value="ECO:0007669"/>
    <property type="project" value="UniProtKB-EC"/>
</dbReference>
<dbReference type="PANTHER" id="PTHR42927">
    <property type="entry name" value="HELICASE SUPERFAMILY 1 AND 2 DOMAIN-CONTAINING PROTEIN"/>
    <property type="match status" value="1"/>
</dbReference>
<keyword evidence="2" id="KW-0378">Hydrolase</keyword>
<dbReference type="GO" id="GO:0005524">
    <property type="term" value="F:ATP binding"/>
    <property type="evidence" value="ECO:0007669"/>
    <property type="project" value="UniProtKB-KW"/>
</dbReference>
<dbReference type="GO" id="GO:0003677">
    <property type="term" value="F:DNA binding"/>
    <property type="evidence" value="ECO:0007669"/>
    <property type="project" value="UniProtKB-KW"/>
</dbReference>
<name>A0A098R3J3_9SPIO</name>
<dbReference type="OrthoDB" id="9758243at2"/>
<accession>A0A098R3J3</accession>
<dbReference type="PANTHER" id="PTHR42927:SF1">
    <property type="entry name" value="HELICASE SUPERFAMILY 1 AND 2 DOMAIN-CONTAINING PROTEIN"/>
    <property type="match status" value="1"/>
</dbReference>